<reference evidence="1" key="1">
    <citation type="journal article" date="2021" name="Proc. Natl. Acad. Sci. U.S.A.">
        <title>A Catalog of Tens of Thousands of Viruses from Human Metagenomes Reveals Hidden Associations with Chronic Diseases.</title>
        <authorList>
            <person name="Tisza M.J."/>
            <person name="Buck C.B."/>
        </authorList>
    </citation>
    <scope>NUCLEOTIDE SEQUENCE</scope>
    <source>
        <strain evidence="1">CtrCN24</strain>
    </source>
</reference>
<evidence type="ECO:0000313" key="1">
    <source>
        <dbReference type="EMBL" id="DAF51490.1"/>
    </source>
</evidence>
<name>A0A8S5SLP7_9CAUD</name>
<accession>A0A8S5SLP7</accession>
<protein>
    <submittedName>
        <fullName evidence="1">Uncharacterized protein</fullName>
    </submittedName>
</protein>
<proteinExistence type="predicted"/>
<organism evidence="1">
    <name type="scientific">Siphoviridae sp. ctrCN24</name>
    <dbReference type="NCBI Taxonomy" id="2827953"/>
    <lineage>
        <taxon>Viruses</taxon>
        <taxon>Duplodnaviria</taxon>
        <taxon>Heunggongvirae</taxon>
        <taxon>Uroviricota</taxon>
        <taxon>Caudoviricetes</taxon>
    </lineage>
</organism>
<sequence length="245" mass="27168">MVKYQDISFTNKQAQDDFKTKWIAADYDTAIAMLSDAALDDKVVDASVFNDLATKIVEAEEREDINFPEHRLGKPSFQVPTSGTKGGLQFVYTNWQNNDFQSVQLYEHDGTQWNPCYFKISPKVQAKIDGQTSDIAELTDLTPSVQTNVLLKDRLNTDIGSAVVDNIGDYSLIVLRTSAGDAVIYLDASSNGGCAYIYNYASQEGQKGYYAYAKRTSTGVDFRTIRVSQSTGVSYAIVYSIYGII</sequence>
<dbReference type="EMBL" id="BK032616">
    <property type="protein sequence ID" value="DAF51490.1"/>
    <property type="molecule type" value="Genomic_DNA"/>
</dbReference>